<evidence type="ECO:0000256" key="4">
    <source>
        <dbReference type="ARBA" id="ARBA00022989"/>
    </source>
</evidence>
<dbReference type="Gene3D" id="1.20.1740.10">
    <property type="entry name" value="Amino acid/polyamine transporter I"/>
    <property type="match status" value="1"/>
</dbReference>
<dbReference type="Proteomes" id="UP000019666">
    <property type="component" value="Unassembled WGS sequence"/>
</dbReference>
<dbReference type="PATRIC" id="fig|442562.3.peg.770"/>
<proteinExistence type="predicted"/>
<feature type="transmembrane region" description="Helical" evidence="6">
    <location>
        <begin position="89"/>
        <end position="111"/>
    </location>
</feature>
<dbReference type="GO" id="GO:0022857">
    <property type="term" value="F:transmembrane transporter activity"/>
    <property type="evidence" value="ECO:0007669"/>
    <property type="project" value="InterPro"/>
</dbReference>
<evidence type="ECO:0000256" key="1">
    <source>
        <dbReference type="ARBA" id="ARBA00004141"/>
    </source>
</evidence>
<dbReference type="PANTHER" id="PTHR45649:SF26">
    <property type="entry name" value="OS04G0435100 PROTEIN"/>
    <property type="match status" value="1"/>
</dbReference>
<keyword evidence="3 6" id="KW-0812">Transmembrane</keyword>
<reference evidence="7 8" key="1">
    <citation type="submission" date="2013-02" db="EMBL/GenBank/DDBJ databases">
        <authorList>
            <person name="Fiebig A."/>
            <person name="Goeker M."/>
            <person name="Klenk H.-P.P."/>
        </authorList>
    </citation>
    <scope>NUCLEOTIDE SEQUENCE [LARGE SCALE GENOMIC DNA]</scope>
    <source>
        <strain evidence="7 8">DSM 19309</strain>
    </source>
</reference>
<evidence type="ECO:0000256" key="3">
    <source>
        <dbReference type="ARBA" id="ARBA00022692"/>
    </source>
</evidence>
<comment type="subcellular location">
    <subcellularLocation>
        <location evidence="1">Membrane</location>
        <topology evidence="1">Multi-pass membrane protein</topology>
    </subcellularLocation>
</comment>
<dbReference type="EMBL" id="AOSK01000024">
    <property type="protein sequence ID" value="EYD77610.1"/>
    <property type="molecule type" value="Genomic_DNA"/>
</dbReference>
<evidence type="ECO:0000313" key="7">
    <source>
        <dbReference type="EMBL" id="EYD77610.1"/>
    </source>
</evidence>
<dbReference type="HOGENOM" id="CLU_1260666_0_0_5"/>
<sequence>MNPAVKVLLYIAIFVSQWLCGLATVTSASRMLFAFSRDGGMPFVSRPLATVSPRHRTPVASIWTASILATLFVWFTSSITIAGTPAYSIVVSCTVIFLFLSFTVPIALGLVNIGGPKWPVMGPWNMGIGAYKVIAVLSIVAMALIFFIGIQPPNDWALEITVGFIILALIIWVLIENRRFKGPPIGDEIARRAAVIAAAERAVGETATEAPGSTMGNRA</sequence>
<protein>
    <recommendedName>
        <fullName evidence="9">Amino acid permease</fullName>
    </recommendedName>
</protein>
<feature type="transmembrane region" description="Helical" evidence="6">
    <location>
        <begin position="131"/>
        <end position="150"/>
    </location>
</feature>
<gene>
    <name evidence="7" type="ORF">Rumeso_00776</name>
</gene>
<keyword evidence="8" id="KW-1185">Reference proteome</keyword>
<feature type="transmembrane region" description="Helical" evidence="6">
    <location>
        <begin position="156"/>
        <end position="175"/>
    </location>
</feature>
<accession>A0A017HTH1</accession>
<evidence type="ECO:0000256" key="2">
    <source>
        <dbReference type="ARBA" id="ARBA00022448"/>
    </source>
</evidence>
<name>A0A017HTH1_9RHOB</name>
<dbReference type="RefSeq" id="WP_211262906.1">
    <property type="nucleotide sequence ID" value="NZ_KK088593.1"/>
</dbReference>
<dbReference type="Pfam" id="PF13520">
    <property type="entry name" value="AA_permease_2"/>
    <property type="match status" value="1"/>
</dbReference>
<keyword evidence="2" id="KW-0813">Transport</keyword>
<organism evidence="7 8">
    <name type="scientific">Rubellimicrobium mesophilum DSM 19309</name>
    <dbReference type="NCBI Taxonomy" id="442562"/>
    <lineage>
        <taxon>Bacteria</taxon>
        <taxon>Pseudomonadati</taxon>
        <taxon>Pseudomonadota</taxon>
        <taxon>Alphaproteobacteria</taxon>
        <taxon>Rhodobacterales</taxon>
        <taxon>Roseobacteraceae</taxon>
        <taxon>Rubellimicrobium</taxon>
    </lineage>
</organism>
<comment type="caution">
    <text evidence="7">The sequence shown here is derived from an EMBL/GenBank/DDBJ whole genome shotgun (WGS) entry which is preliminary data.</text>
</comment>
<evidence type="ECO:0000256" key="5">
    <source>
        <dbReference type="ARBA" id="ARBA00023136"/>
    </source>
</evidence>
<feature type="transmembrane region" description="Helical" evidence="6">
    <location>
        <begin position="7"/>
        <end position="28"/>
    </location>
</feature>
<evidence type="ECO:0008006" key="9">
    <source>
        <dbReference type="Google" id="ProtNLM"/>
    </source>
</evidence>
<evidence type="ECO:0000313" key="8">
    <source>
        <dbReference type="Proteomes" id="UP000019666"/>
    </source>
</evidence>
<feature type="transmembrane region" description="Helical" evidence="6">
    <location>
        <begin position="62"/>
        <end position="83"/>
    </location>
</feature>
<dbReference type="PANTHER" id="PTHR45649">
    <property type="entry name" value="AMINO-ACID PERMEASE BAT1"/>
    <property type="match status" value="1"/>
</dbReference>
<dbReference type="STRING" id="442562.Rumeso_00776"/>
<dbReference type="AlphaFoldDB" id="A0A017HTH1"/>
<keyword evidence="5 6" id="KW-0472">Membrane</keyword>
<dbReference type="GO" id="GO:0016020">
    <property type="term" value="C:membrane"/>
    <property type="evidence" value="ECO:0007669"/>
    <property type="project" value="UniProtKB-SubCell"/>
</dbReference>
<dbReference type="InterPro" id="IPR002293">
    <property type="entry name" value="AA/rel_permease1"/>
</dbReference>
<keyword evidence="4 6" id="KW-1133">Transmembrane helix</keyword>
<evidence type="ECO:0000256" key="6">
    <source>
        <dbReference type="SAM" id="Phobius"/>
    </source>
</evidence>